<name>A0ABD2MNS5_9CUCU</name>
<dbReference type="AlphaFoldDB" id="A0ABD2MNS5"/>
<dbReference type="Proteomes" id="UP001516400">
    <property type="component" value="Unassembled WGS sequence"/>
</dbReference>
<comment type="caution">
    <text evidence="2">The sequence shown here is derived from an EMBL/GenBank/DDBJ whole genome shotgun (WGS) entry which is preliminary data.</text>
</comment>
<dbReference type="EMBL" id="JABFTP020000021">
    <property type="protein sequence ID" value="KAL3267746.1"/>
    <property type="molecule type" value="Genomic_DNA"/>
</dbReference>
<sequence length="97" mass="10236">MEQPKRKSVAGPVHLANAQPVHETPAGLSPQKKTEQDAGEVIVKGTVETGAGFKKARGPKDTTTIEGRATIIGSAESTADQLCCHYNEDYSMIAGVE</sequence>
<gene>
    <name evidence="2" type="ORF">HHI36_006873</name>
</gene>
<evidence type="ECO:0000313" key="3">
    <source>
        <dbReference type="Proteomes" id="UP001516400"/>
    </source>
</evidence>
<feature type="region of interest" description="Disordered" evidence="1">
    <location>
        <begin position="1"/>
        <end position="38"/>
    </location>
</feature>
<protein>
    <submittedName>
        <fullName evidence="2">Uncharacterized protein</fullName>
    </submittedName>
</protein>
<keyword evidence="3" id="KW-1185">Reference proteome</keyword>
<evidence type="ECO:0000313" key="2">
    <source>
        <dbReference type="EMBL" id="KAL3267746.1"/>
    </source>
</evidence>
<organism evidence="2 3">
    <name type="scientific">Cryptolaemus montrouzieri</name>
    <dbReference type="NCBI Taxonomy" id="559131"/>
    <lineage>
        <taxon>Eukaryota</taxon>
        <taxon>Metazoa</taxon>
        <taxon>Ecdysozoa</taxon>
        <taxon>Arthropoda</taxon>
        <taxon>Hexapoda</taxon>
        <taxon>Insecta</taxon>
        <taxon>Pterygota</taxon>
        <taxon>Neoptera</taxon>
        <taxon>Endopterygota</taxon>
        <taxon>Coleoptera</taxon>
        <taxon>Polyphaga</taxon>
        <taxon>Cucujiformia</taxon>
        <taxon>Coccinelloidea</taxon>
        <taxon>Coccinellidae</taxon>
        <taxon>Scymninae</taxon>
        <taxon>Scymnini</taxon>
        <taxon>Cryptolaemus</taxon>
    </lineage>
</organism>
<evidence type="ECO:0000256" key="1">
    <source>
        <dbReference type="SAM" id="MobiDB-lite"/>
    </source>
</evidence>
<accession>A0ABD2MNS5</accession>
<reference evidence="2 3" key="1">
    <citation type="journal article" date="2021" name="BMC Biol.">
        <title>Horizontally acquired antibacterial genes associated with adaptive radiation of ladybird beetles.</title>
        <authorList>
            <person name="Li H.S."/>
            <person name="Tang X.F."/>
            <person name="Huang Y.H."/>
            <person name="Xu Z.Y."/>
            <person name="Chen M.L."/>
            <person name="Du X.Y."/>
            <person name="Qiu B.Y."/>
            <person name="Chen P.T."/>
            <person name="Zhang W."/>
            <person name="Slipinski A."/>
            <person name="Escalona H.E."/>
            <person name="Waterhouse R.M."/>
            <person name="Zwick A."/>
            <person name="Pang H."/>
        </authorList>
    </citation>
    <scope>NUCLEOTIDE SEQUENCE [LARGE SCALE GENOMIC DNA]</scope>
    <source>
        <strain evidence="2">SYSU2018</strain>
    </source>
</reference>
<proteinExistence type="predicted"/>